<dbReference type="Proteomes" id="UP000257109">
    <property type="component" value="Unassembled WGS sequence"/>
</dbReference>
<accession>A0A371HFJ6</accession>
<proteinExistence type="predicted"/>
<evidence type="ECO:0000313" key="1">
    <source>
        <dbReference type="EMBL" id="RDY01522.1"/>
    </source>
</evidence>
<protein>
    <submittedName>
        <fullName evidence="1">Uncharacterized protein</fullName>
    </submittedName>
</protein>
<name>A0A371HFJ6_MUCPR</name>
<organism evidence="1 2">
    <name type="scientific">Mucuna pruriens</name>
    <name type="common">Velvet bean</name>
    <name type="synonym">Dolichos pruriens</name>
    <dbReference type="NCBI Taxonomy" id="157652"/>
    <lineage>
        <taxon>Eukaryota</taxon>
        <taxon>Viridiplantae</taxon>
        <taxon>Streptophyta</taxon>
        <taxon>Embryophyta</taxon>
        <taxon>Tracheophyta</taxon>
        <taxon>Spermatophyta</taxon>
        <taxon>Magnoliopsida</taxon>
        <taxon>eudicotyledons</taxon>
        <taxon>Gunneridae</taxon>
        <taxon>Pentapetalae</taxon>
        <taxon>rosids</taxon>
        <taxon>fabids</taxon>
        <taxon>Fabales</taxon>
        <taxon>Fabaceae</taxon>
        <taxon>Papilionoideae</taxon>
        <taxon>50 kb inversion clade</taxon>
        <taxon>NPAAA clade</taxon>
        <taxon>indigoferoid/millettioid clade</taxon>
        <taxon>Phaseoleae</taxon>
        <taxon>Mucuna</taxon>
    </lineage>
</organism>
<comment type="caution">
    <text evidence="1">The sequence shown here is derived from an EMBL/GenBank/DDBJ whole genome shotgun (WGS) entry which is preliminary data.</text>
</comment>
<feature type="non-terminal residue" evidence="1">
    <location>
        <position position="1"/>
    </location>
</feature>
<sequence length="139" mass="15789">MEPTTTKFLHYYVVRLGPKTGWMSLTSILKTCLFNMYSTLYRGFKGCFVKVQAVNEVLFTLDCRSIPSHWTPVNYTLMGGCLPLPLPPHGAHREVSLLLCGPLGSEDRVGVVDKHLEDLLVQHRHPHKFSDWSQDDMST</sequence>
<dbReference type="AlphaFoldDB" id="A0A371HFJ6"/>
<reference evidence="1" key="1">
    <citation type="submission" date="2018-05" db="EMBL/GenBank/DDBJ databases">
        <title>Draft genome of Mucuna pruriens seed.</title>
        <authorList>
            <person name="Nnadi N.E."/>
            <person name="Vos R."/>
            <person name="Hasami M.H."/>
            <person name="Devisetty U.K."/>
            <person name="Aguiy J.C."/>
        </authorList>
    </citation>
    <scope>NUCLEOTIDE SEQUENCE [LARGE SCALE GENOMIC DNA]</scope>
    <source>
        <strain evidence="1">JCA_2017</strain>
    </source>
</reference>
<dbReference type="EMBL" id="QJKJ01002749">
    <property type="protein sequence ID" value="RDY01522.1"/>
    <property type="molecule type" value="Genomic_DNA"/>
</dbReference>
<dbReference type="OrthoDB" id="1436780at2759"/>
<evidence type="ECO:0000313" key="2">
    <source>
        <dbReference type="Proteomes" id="UP000257109"/>
    </source>
</evidence>
<gene>
    <name evidence="1" type="ORF">CR513_15130</name>
</gene>
<keyword evidence="2" id="KW-1185">Reference proteome</keyword>